<feature type="transmembrane region" description="Helical" evidence="1">
    <location>
        <begin position="158"/>
        <end position="179"/>
    </location>
</feature>
<feature type="transmembrane region" description="Helical" evidence="1">
    <location>
        <begin position="191"/>
        <end position="218"/>
    </location>
</feature>
<dbReference type="AlphaFoldDB" id="A0A927RP40"/>
<feature type="transmembrane region" description="Helical" evidence="1">
    <location>
        <begin position="431"/>
        <end position="455"/>
    </location>
</feature>
<reference evidence="2" key="1">
    <citation type="submission" date="2020-10" db="EMBL/GenBank/DDBJ databases">
        <title>Sequencing the genomes of 1000 actinobacteria strains.</title>
        <authorList>
            <person name="Klenk H.-P."/>
        </authorList>
    </citation>
    <scope>NUCLEOTIDE SEQUENCE</scope>
    <source>
        <strain evidence="2">DSM 45354</strain>
    </source>
</reference>
<sequence>MNALVGTGKLVRLILRRDRFILPVWLLLLVVVPISYVSATEAAYPTAAGRLQYATTSGTNPTFLALYGPLYDPSIGGLVAQRAGFVPIVLGLISLLMVIRHTRTEEEAGRRELLGATVLGRQAGLAAALIVAFGANILLALLLGLGMMSQNLPAAGSFAFALSFAMSGCVFAVVGGLAAQLTEGAGAARGIALGALGVAFVLRVAGDIGGEGSGAAWLSWLSPIGWSHAIRAYDDERWWVIALAAGLAVVLTVAAAALSARRDLGAGLLPPSLGPAEASPALRSPFALAWRLHRGLLLGWSIGLAALGLVFGSIAYGVRDILTDNPQLEEMFARLGGSAGLVDATLAGTMGFVGVAAAGYAVQATLRLRSEETAMRAEPVLGTAVSRYRWAASHIVFALLGPTVALAVAGLMAGLAHGLNAGDVGGQLPRVFAGAMVQLPAVWILAGIAIALFGLVPRIAAASWGALALFFLLGQVGALLDLPQGVLDLSPFSHLPQVPGGDVSAAPMLWLTAIAVVLVAAGVAGFRRRDVPVS</sequence>
<dbReference type="EMBL" id="JADBEM010000001">
    <property type="protein sequence ID" value="MBE1611746.1"/>
    <property type="molecule type" value="Genomic_DNA"/>
</dbReference>
<dbReference type="RefSeq" id="WP_192754912.1">
    <property type="nucleotide sequence ID" value="NZ_BAABJL010000176.1"/>
</dbReference>
<keyword evidence="1" id="KW-0472">Membrane</keyword>
<proteinExistence type="predicted"/>
<keyword evidence="1" id="KW-1133">Transmembrane helix</keyword>
<evidence type="ECO:0000256" key="1">
    <source>
        <dbReference type="SAM" id="Phobius"/>
    </source>
</evidence>
<keyword evidence="1" id="KW-0812">Transmembrane</keyword>
<feature type="transmembrane region" description="Helical" evidence="1">
    <location>
        <begin position="296"/>
        <end position="318"/>
    </location>
</feature>
<accession>A0A927RP40</accession>
<feature type="transmembrane region" description="Helical" evidence="1">
    <location>
        <begin position="467"/>
        <end position="487"/>
    </location>
</feature>
<feature type="transmembrane region" description="Helical" evidence="1">
    <location>
        <begin position="20"/>
        <end position="39"/>
    </location>
</feature>
<evidence type="ECO:0000313" key="2">
    <source>
        <dbReference type="EMBL" id="MBE1611746.1"/>
    </source>
</evidence>
<organism evidence="2 3">
    <name type="scientific">Actinopolymorpha pittospori</name>
    <dbReference type="NCBI Taxonomy" id="648752"/>
    <lineage>
        <taxon>Bacteria</taxon>
        <taxon>Bacillati</taxon>
        <taxon>Actinomycetota</taxon>
        <taxon>Actinomycetes</taxon>
        <taxon>Propionibacteriales</taxon>
        <taxon>Actinopolymorphaceae</taxon>
        <taxon>Actinopolymorpha</taxon>
    </lineage>
</organism>
<protein>
    <submittedName>
        <fullName evidence="2">ABC-2 type transport system permease protein</fullName>
    </submittedName>
</protein>
<feature type="transmembrane region" description="Helical" evidence="1">
    <location>
        <begin position="338"/>
        <end position="362"/>
    </location>
</feature>
<feature type="transmembrane region" description="Helical" evidence="1">
    <location>
        <begin position="507"/>
        <end position="526"/>
    </location>
</feature>
<feature type="transmembrane region" description="Helical" evidence="1">
    <location>
        <begin position="83"/>
        <end position="102"/>
    </location>
</feature>
<feature type="transmembrane region" description="Helical" evidence="1">
    <location>
        <begin position="395"/>
        <end position="419"/>
    </location>
</feature>
<keyword evidence="3" id="KW-1185">Reference proteome</keyword>
<feature type="transmembrane region" description="Helical" evidence="1">
    <location>
        <begin position="123"/>
        <end position="146"/>
    </location>
</feature>
<feature type="transmembrane region" description="Helical" evidence="1">
    <location>
        <begin position="238"/>
        <end position="258"/>
    </location>
</feature>
<comment type="caution">
    <text evidence="2">The sequence shown here is derived from an EMBL/GenBank/DDBJ whole genome shotgun (WGS) entry which is preliminary data.</text>
</comment>
<dbReference type="Proteomes" id="UP000638648">
    <property type="component" value="Unassembled WGS sequence"/>
</dbReference>
<name>A0A927RP40_9ACTN</name>
<gene>
    <name evidence="2" type="ORF">HEB94_008594</name>
</gene>
<evidence type="ECO:0000313" key="3">
    <source>
        <dbReference type="Proteomes" id="UP000638648"/>
    </source>
</evidence>